<dbReference type="Gene3D" id="1.10.3730.20">
    <property type="match status" value="1"/>
</dbReference>
<keyword evidence="6 8" id="KW-0472">Membrane</keyword>
<sequence>MGYLFLALAIIGEVIATTFLKLTSGEKPVIWAYPIVVIGYIFAFAMLSQTLSKGVPLGIAYAIWAGVGVVLVAVISWVVFHEALTWQQLVGMGLIVGGVVLLELGGKH</sequence>
<dbReference type="RefSeq" id="WP_097060606.1">
    <property type="nucleotide sequence ID" value="NZ_BMLC01000001.1"/>
</dbReference>
<protein>
    <submittedName>
        <fullName evidence="9">Small multidrug resistance pump</fullName>
    </submittedName>
</protein>
<dbReference type="Proteomes" id="UP000219440">
    <property type="component" value="Unassembled WGS sequence"/>
</dbReference>
<dbReference type="PANTHER" id="PTHR30561:SF1">
    <property type="entry name" value="MULTIDRUG TRANSPORTER EMRE"/>
    <property type="match status" value="1"/>
</dbReference>
<proteinExistence type="inferred from homology"/>
<evidence type="ECO:0000256" key="2">
    <source>
        <dbReference type="ARBA" id="ARBA00022448"/>
    </source>
</evidence>
<dbReference type="GO" id="GO:0015220">
    <property type="term" value="F:choline transmembrane transporter activity"/>
    <property type="evidence" value="ECO:0007669"/>
    <property type="project" value="TreeGrafter"/>
</dbReference>
<dbReference type="GO" id="GO:0031460">
    <property type="term" value="P:glycine betaine transport"/>
    <property type="evidence" value="ECO:0007669"/>
    <property type="project" value="TreeGrafter"/>
</dbReference>
<dbReference type="InterPro" id="IPR045324">
    <property type="entry name" value="Small_multidrug_res"/>
</dbReference>
<comment type="subcellular location">
    <subcellularLocation>
        <location evidence="1 7">Cell membrane</location>
        <topology evidence="1 7">Multi-pass membrane protein</topology>
    </subcellularLocation>
</comment>
<keyword evidence="4 7" id="KW-0812">Transmembrane</keyword>
<dbReference type="AlphaFoldDB" id="A0A2C8ZJT9"/>
<keyword evidence="10" id="KW-1185">Reference proteome</keyword>
<dbReference type="OrthoDB" id="3175079at2"/>
<evidence type="ECO:0000256" key="4">
    <source>
        <dbReference type="ARBA" id="ARBA00022692"/>
    </source>
</evidence>
<evidence type="ECO:0000256" key="7">
    <source>
        <dbReference type="RuleBase" id="RU003942"/>
    </source>
</evidence>
<evidence type="ECO:0000256" key="8">
    <source>
        <dbReference type="SAM" id="Phobius"/>
    </source>
</evidence>
<evidence type="ECO:0000256" key="3">
    <source>
        <dbReference type="ARBA" id="ARBA00022475"/>
    </source>
</evidence>
<evidence type="ECO:0000313" key="9">
    <source>
        <dbReference type="EMBL" id="SOE65041.1"/>
    </source>
</evidence>
<evidence type="ECO:0000256" key="6">
    <source>
        <dbReference type="ARBA" id="ARBA00023136"/>
    </source>
</evidence>
<dbReference type="GO" id="GO:0005886">
    <property type="term" value="C:plasma membrane"/>
    <property type="evidence" value="ECO:0007669"/>
    <property type="project" value="UniProtKB-SubCell"/>
</dbReference>
<dbReference type="Pfam" id="PF00893">
    <property type="entry name" value="Multi_Drug_Res"/>
    <property type="match status" value="1"/>
</dbReference>
<evidence type="ECO:0000313" key="10">
    <source>
        <dbReference type="Proteomes" id="UP000219440"/>
    </source>
</evidence>
<dbReference type="SUPFAM" id="SSF103481">
    <property type="entry name" value="Multidrug resistance efflux transporter EmrE"/>
    <property type="match status" value="1"/>
</dbReference>
<dbReference type="EMBL" id="OCST01000003">
    <property type="protein sequence ID" value="SOE65041.1"/>
    <property type="molecule type" value="Genomic_DNA"/>
</dbReference>
<comment type="similarity">
    <text evidence="7">Belongs to the drug/metabolite transporter (DMT) superfamily. Small multidrug resistance (SMR) (TC 2.A.7.1) family.</text>
</comment>
<dbReference type="GO" id="GO:0015199">
    <property type="term" value="F:amino-acid betaine transmembrane transporter activity"/>
    <property type="evidence" value="ECO:0007669"/>
    <property type="project" value="TreeGrafter"/>
</dbReference>
<keyword evidence="5 8" id="KW-1133">Transmembrane helix</keyword>
<dbReference type="PANTHER" id="PTHR30561">
    <property type="entry name" value="SMR FAMILY PROTON-DEPENDENT DRUG EFFLUX TRANSPORTER SUGE"/>
    <property type="match status" value="1"/>
</dbReference>
<feature type="transmembrane region" description="Helical" evidence="8">
    <location>
        <begin position="86"/>
        <end position="105"/>
    </location>
</feature>
<evidence type="ECO:0000256" key="5">
    <source>
        <dbReference type="ARBA" id="ARBA00022989"/>
    </source>
</evidence>
<dbReference type="InterPro" id="IPR037185">
    <property type="entry name" value="EmrE-like"/>
</dbReference>
<feature type="transmembrane region" description="Helical" evidence="8">
    <location>
        <begin position="58"/>
        <end position="80"/>
    </location>
</feature>
<keyword evidence="3" id="KW-1003">Cell membrane</keyword>
<organism evidence="9 10">
    <name type="scientific">Salinibacterium xinjiangense</name>
    <dbReference type="NCBI Taxonomy" id="386302"/>
    <lineage>
        <taxon>Bacteria</taxon>
        <taxon>Bacillati</taxon>
        <taxon>Actinomycetota</taxon>
        <taxon>Actinomycetes</taxon>
        <taxon>Micrococcales</taxon>
        <taxon>Microbacteriaceae</taxon>
        <taxon>Salinibacterium</taxon>
    </lineage>
</organism>
<name>A0A2C8ZJT9_9MICO</name>
<reference evidence="9 10" key="1">
    <citation type="submission" date="2017-09" db="EMBL/GenBank/DDBJ databases">
        <authorList>
            <person name="Ehlers B."/>
            <person name="Leendertz F.H."/>
        </authorList>
    </citation>
    <scope>NUCLEOTIDE SEQUENCE [LARGE SCALE GENOMIC DNA]</scope>
    <source>
        <strain evidence="9 10">CGMCC 1.05381</strain>
    </source>
</reference>
<dbReference type="GO" id="GO:0015297">
    <property type="term" value="F:antiporter activity"/>
    <property type="evidence" value="ECO:0007669"/>
    <property type="project" value="TreeGrafter"/>
</dbReference>
<gene>
    <name evidence="9" type="ORF">SAMN06296378_1490</name>
</gene>
<evidence type="ECO:0000256" key="1">
    <source>
        <dbReference type="ARBA" id="ARBA00004651"/>
    </source>
</evidence>
<dbReference type="InterPro" id="IPR000390">
    <property type="entry name" value="Small_drug/metabolite_transptr"/>
</dbReference>
<keyword evidence="2" id="KW-0813">Transport</keyword>
<accession>A0A2C8ZJT9</accession>
<feature type="transmembrane region" description="Helical" evidence="8">
    <location>
        <begin position="32"/>
        <end position="51"/>
    </location>
</feature>